<dbReference type="InterPro" id="IPR046865">
    <property type="entry name" value="FapA_b_solenoid"/>
</dbReference>
<dbReference type="OrthoDB" id="5446236at2"/>
<evidence type="ECO:0000313" key="2">
    <source>
        <dbReference type="Proteomes" id="UP000016587"/>
    </source>
</evidence>
<dbReference type="Pfam" id="PF03961">
    <property type="entry name" value="FapA"/>
    <property type="match status" value="1"/>
</dbReference>
<dbReference type="AlphaFoldDB" id="T2G827"/>
<name>T2G827_MEGG1</name>
<dbReference type="PATRIC" id="fig|1121448.10.peg.104"/>
<dbReference type="STRING" id="1121448.DGI_0105"/>
<accession>T2G827</accession>
<dbReference type="eggNOG" id="COG1315">
    <property type="taxonomic scope" value="Bacteria"/>
</dbReference>
<gene>
    <name evidence="1" type="ORF">DGI_0105</name>
</gene>
<dbReference type="HOGENOM" id="CLU_026157_2_1_7"/>
<evidence type="ECO:0000313" key="1">
    <source>
        <dbReference type="EMBL" id="AGW12042.1"/>
    </source>
</evidence>
<dbReference type="PANTHER" id="PTHR38032">
    <property type="entry name" value="POLYMERASE-RELATED"/>
    <property type="match status" value="1"/>
</dbReference>
<keyword evidence="2" id="KW-1185">Reference proteome</keyword>
<evidence type="ECO:0008006" key="3">
    <source>
        <dbReference type="Google" id="ProtNLM"/>
    </source>
</evidence>
<dbReference type="PANTHER" id="PTHR38032:SF1">
    <property type="entry name" value="RNA-BINDING PROTEIN KHPB N-TERMINAL DOMAIN-CONTAINING PROTEIN"/>
    <property type="match status" value="1"/>
</dbReference>
<sequence>MPYLLMHHFDPDFDYTQLKPRLAGNGGVDHYNMGYVQNVLAGQVLAEFASIPPEQAAGQTRFVFDRPELPAGPGTRPDPANPMKLLAAVSGYVFYRDGLIRVHDQLNIRRDVNFHTGNVAFVGDLRVHGEVKSGFALKARNLLVDGTVGGSTLEAKERMVCRSGIKGEKKAVLRAGHALEAGFAENAQLVAGKLIQIKHSMLHCQCYCGGDIRIGGRLQGGSTYCMGSLLVGNQLGGGAGTITQVVLGRNPFMLLKQDAIFQALEKVQDELCYLAERRREGPASAQEFLPRQEQALARKAQLEQQLSAVQERLETPESLAQCELVVQGTVRPLVELSIGTAQLMVDAPMERVRFRLINGVISTSPL</sequence>
<dbReference type="RefSeq" id="WP_021758615.1">
    <property type="nucleotide sequence ID" value="NC_022444.1"/>
</dbReference>
<protein>
    <recommendedName>
        <fullName evidence="3">DUF342 domain-containing protein</fullName>
    </recommendedName>
</protein>
<dbReference type="EMBL" id="CP006585">
    <property type="protein sequence ID" value="AGW12042.1"/>
    <property type="molecule type" value="Genomic_DNA"/>
</dbReference>
<dbReference type="InterPro" id="IPR005646">
    <property type="entry name" value="FapA"/>
</dbReference>
<dbReference type="Proteomes" id="UP000016587">
    <property type="component" value="Chromosome"/>
</dbReference>
<organism evidence="1 2">
    <name type="scientific">Megalodesulfovibrio gigas (strain ATCC 19364 / DSM 1382 / NCIMB 9332 / VKM B-1759)</name>
    <name type="common">Desulfovibrio gigas</name>
    <dbReference type="NCBI Taxonomy" id="1121448"/>
    <lineage>
        <taxon>Bacteria</taxon>
        <taxon>Pseudomonadati</taxon>
        <taxon>Thermodesulfobacteriota</taxon>
        <taxon>Desulfovibrionia</taxon>
        <taxon>Desulfovibrionales</taxon>
        <taxon>Desulfovibrionaceae</taxon>
        <taxon>Megalodesulfovibrio</taxon>
    </lineage>
</organism>
<proteinExistence type="predicted"/>
<reference evidence="1 2" key="1">
    <citation type="journal article" date="2013" name="J. Bacteriol.">
        <title>Roles of HynAB and Ech, the only two hydrogenases found in the model sulfate reducer Desulfovibrio gigas.</title>
        <authorList>
            <person name="Morais-Silva F.O."/>
            <person name="Santos C.I."/>
            <person name="Rodrigues R."/>
            <person name="Pereira I.A."/>
            <person name="Rodrigues-Pousada C."/>
        </authorList>
    </citation>
    <scope>NUCLEOTIDE SEQUENCE [LARGE SCALE GENOMIC DNA]</scope>
    <source>
        <strain evidence="2">ATCC 19364 / DSM 1382 / NCIMB 9332 / VKM B-1759</strain>
    </source>
</reference>
<dbReference type="KEGG" id="dgg:DGI_0105"/>
<reference evidence="2" key="2">
    <citation type="submission" date="2013-07" db="EMBL/GenBank/DDBJ databases">
        <authorList>
            <person name="Morais-Silva F.O."/>
            <person name="Rezende A.M."/>
            <person name="Pimentel C."/>
            <person name="Resende D.M."/>
            <person name="Santos C.I."/>
            <person name="Clemente C."/>
            <person name="de Oliveira L.M."/>
            <person name="da Silva S.M."/>
            <person name="Costa D.A."/>
            <person name="Varela-Raposo A."/>
            <person name="Horacio E.C.A."/>
            <person name="Matos M."/>
            <person name="Flores O."/>
            <person name="Ruiz J.C."/>
            <person name="Rodrigues-Pousada C."/>
        </authorList>
    </citation>
    <scope>NUCLEOTIDE SEQUENCE [LARGE SCALE GENOMIC DNA]</scope>
    <source>
        <strain evidence="2">ATCC 19364 / DSM 1382 / NCIMB 9332 / VKM B-1759</strain>
    </source>
</reference>